<name>A0AAW1KRJ3_SAPOF</name>
<dbReference type="Proteomes" id="UP001443914">
    <property type="component" value="Unassembled WGS sequence"/>
</dbReference>
<dbReference type="EMBL" id="JBDFQZ010000005">
    <property type="protein sequence ID" value="KAK9724870.1"/>
    <property type="molecule type" value="Genomic_DNA"/>
</dbReference>
<reference evidence="1" key="1">
    <citation type="submission" date="2024-03" db="EMBL/GenBank/DDBJ databases">
        <title>WGS assembly of Saponaria officinalis var. Norfolk2.</title>
        <authorList>
            <person name="Jenkins J."/>
            <person name="Shu S."/>
            <person name="Grimwood J."/>
            <person name="Barry K."/>
            <person name="Goodstein D."/>
            <person name="Schmutz J."/>
            <person name="Leebens-Mack J."/>
            <person name="Osbourn A."/>
        </authorList>
    </citation>
    <scope>NUCLEOTIDE SEQUENCE [LARGE SCALE GENOMIC DNA]</scope>
    <source>
        <strain evidence="1">JIC</strain>
    </source>
</reference>
<sequence length="160" mass="18168">MAADKSTVREAATKLLTPLEYLLIRLGKLMGDANFKNVVPEAEGVKLGLDVVDGLLLKNRGLRKGMNENTRQHSSCFCRVFDLRYIHSQYKMSVAAKAMAKQIVDNLIKKCPGDTVTVRIRSIDLKYTPTQFVKGLHSRDRCRNRCNLFLLSMESNWFAM</sequence>
<dbReference type="AlphaFoldDB" id="A0AAW1KRJ3"/>
<comment type="caution">
    <text evidence="1">The sequence shown here is derived from an EMBL/GenBank/DDBJ whole genome shotgun (WGS) entry which is preliminary data.</text>
</comment>
<accession>A0AAW1KRJ3</accession>
<evidence type="ECO:0000313" key="1">
    <source>
        <dbReference type="EMBL" id="KAK9724870.1"/>
    </source>
</evidence>
<keyword evidence="2" id="KW-1185">Reference proteome</keyword>
<protein>
    <submittedName>
        <fullName evidence="1">Uncharacterized protein</fullName>
    </submittedName>
</protein>
<evidence type="ECO:0000313" key="2">
    <source>
        <dbReference type="Proteomes" id="UP001443914"/>
    </source>
</evidence>
<proteinExistence type="predicted"/>
<organism evidence="1 2">
    <name type="scientific">Saponaria officinalis</name>
    <name type="common">Common soapwort</name>
    <name type="synonym">Lychnis saponaria</name>
    <dbReference type="NCBI Taxonomy" id="3572"/>
    <lineage>
        <taxon>Eukaryota</taxon>
        <taxon>Viridiplantae</taxon>
        <taxon>Streptophyta</taxon>
        <taxon>Embryophyta</taxon>
        <taxon>Tracheophyta</taxon>
        <taxon>Spermatophyta</taxon>
        <taxon>Magnoliopsida</taxon>
        <taxon>eudicotyledons</taxon>
        <taxon>Gunneridae</taxon>
        <taxon>Pentapetalae</taxon>
        <taxon>Caryophyllales</taxon>
        <taxon>Caryophyllaceae</taxon>
        <taxon>Caryophylleae</taxon>
        <taxon>Saponaria</taxon>
    </lineage>
</organism>
<gene>
    <name evidence="1" type="ORF">RND81_05G104300</name>
</gene>